<dbReference type="InParanoid" id="F8PNL9"/>
<name>F8PNL9_SERL3</name>
<sequence>MKKKVRPLNNACEKSRWEKQEVTSVHLYRNSAHTISYMRLQITSGDTNILPDEMLRISTTKLSLRNLIKDVSPVCCQVAVAACQVKNTPTLRPM</sequence>
<dbReference type="Proteomes" id="UP000008063">
    <property type="component" value="Unassembled WGS sequence"/>
</dbReference>
<keyword evidence="2" id="KW-1185">Reference proteome</keyword>
<protein>
    <submittedName>
        <fullName evidence="1">Uncharacterized protein</fullName>
    </submittedName>
</protein>
<dbReference type="AlphaFoldDB" id="F8PNL9"/>
<feature type="non-terminal residue" evidence="1">
    <location>
        <position position="94"/>
    </location>
</feature>
<evidence type="ECO:0000313" key="2">
    <source>
        <dbReference type="Proteomes" id="UP000008063"/>
    </source>
</evidence>
<dbReference type="HOGENOM" id="CLU_2392047_0_0_1"/>
<accession>F8PNL9</accession>
<proteinExistence type="predicted"/>
<gene>
    <name evidence="1" type="ORF">SERLA73DRAFT_132239</name>
</gene>
<evidence type="ECO:0000313" key="1">
    <source>
        <dbReference type="EMBL" id="EGO01746.1"/>
    </source>
</evidence>
<reference evidence="2" key="1">
    <citation type="journal article" date="2011" name="Science">
        <title>The plant cell wall-decomposing machinery underlies the functional diversity of forest fungi.</title>
        <authorList>
            <person name="Eastwood D.C."/>
            <person name="Floudas D."/>
            <person name="Binder M."/>
            <person name="Majcherczyk A."/>
            <person name="Schneider P."/>
            <person name="Aerts A."/>
            <person name="Asiegbu F.O."/>
            <person name="Baker S.E."/>
            <person name="Barry K."/>
            <person name="Bendiksby M."/>
            <person name="Blumentritt M."/>
            <person name="Coutinho P.M."/>
            <person name="Cullen D."/>
            <person name="de Vries R.P."/>
            <person name="Gathman A."/>
            <person name="Goodell B."/>
            <person name="Henrissat B."/>
            <person name="Ihrmark K."/>
            <person name="Kauserud H."/>
            <person name="Kohler A."/>
            <person name="LaButti K."/>
            <person name="Lapidus A."/>
            <person name="Lavin J.L."/>
            <person name="Lee Y.-H."/>
            <person name="Lindquist E."/>
            <person name="Lilly W."/>
            <person name="Lucas S."/>
            <person name="Morin E."/>
            <person name="Murat C."/>
            <person name="Oguiza J.A."/>
            <person name="Park J."/>
            <person name="Pisabarro A.G."/>
            <person name="Riley R."/>
            <person name="Rosling A."/>
            <person name="Salamov A."/>
            <person name="Schmidt O."/>
            <person name="Schmutz J."/>
            <person name="Skrede I."/>
            <person name="Stenlid J."/>
            <person name="Wiebenga A."/>
            <person name="Xie X."/>
            <person name="Kuees U."/>
            <person name="Hibbett D.S."/>
            <person name="Hoffmeister D."/>
            <person name="Hoegberg N."/>
            <person name="Martin F."/>
            <person name="Grigoriev I.V."/>
            <person name="Watkinson S.C."/>
        </authorList>
    </citation>
    <scope>NUCLEOTIDE SEQUENCE [LARGE SCALE GENOMIC DNA]</scope>
    <source>
        <strain evidence="2">strain S7.3</strain>
    </source>
</reference>
<organism evidence="2">
    <name type="scientific">Serpula lacrymans var. lacrymans (strain S7.3)</name>
    <name type="common">Dry rot fungus</name>
    <dbReference type="NCBI Taxonomy" id="936435"/>
    <lineage>
        <taxon>Eukaryota</taxon>
        <taxon>Fungi</taxon>
        <taxon>Dikarya</taxon>
        <taxon>Basidiomycota</taxon>
        <taxon>Agaricomycotina</taxon>
        <taxon>Agaricomycetes</taxon>
        <taxon>Agaricomycetidae</taxon>
        <taxon>Boletales</taxon>
        <taxon>Coniophorineae</taxon>
        <taxon>Serpulaceae</taxon>
        <taxon>Serpula</taxon>
    </lineage>
</organism>
<dbReference type="EMBL" id="GL945477">
    <property type="protein sequence ID" value="EGO01746.1"/>
    <property type="molecule type" value="Genomic_DNA"/>
</dbReference>